<evidence type="ECO:0000313" key="2">
    <source>
        <dbReference type="Proteomes" id="UP001163324"/>
    </source>
</evidence>
<sequence length="187" mass="20588">MASTKAPSQAVNFGPYEVTKQVFLTTPHSFALVNLKPLLPGHILVCPLHPHRRLTDLSADQTADLFTTVQLAQRLLAKRYFPRDDPEAGSFTVAVQDGKEAGQTVPHVHVHIIPRKPEDMARPDDIYVGLSGEEGNVGGALWDVAKRPVGGGGMPRVEDENRKARTEEEMNEEAEAFRATLREMGIE</sequence>
<name>A0ACC0V9R1_9HYPO</name>
<reference evidence="1" key="1">
    <citation type="submission" date="2022-10" db="EMBL/GenBank/DDBJ databases">
        <title>Complete Genome of Trichothecium roseum strain YXFP-22015, a Plant Pathogen Isolated from Citrus.</title>
        <authorList>
            <person name="Wang Y."/>
            <person name="Zhu L."/>
        </authorList>
    </citation>
    <scope>NUCLEOTIDE SEQUENCE</scope>
    <source>
        <strain evidence="1">YXFP-22015</strain>
    </source>
</reference>
<protein>
    <submittedName>
        <fullName evidence="1">Uncharacterized protein</fullName>
    </submittedName>
</protein>
<keyword evidence="2" id="KW-1185">Reference proteome</keyword>
<accession>A0ACC0V9R1</accession>
<organism evidence="1 2">
    <name type="scientific">Trichothecium roseum</name>
    <dbReference type="NCBI Taxonomy" id="47278"/>
    <lineage>
        <taxon>Eukaryota</taxon>
        <taxon>Fungi</taxon>
        <taxon>Dikarya</taxon>
        <taxon>Ascomycota</taxon>
        <taxon>Pezizomycotina</taxon>
        <taxon>Sordariomycetes</taxon>
        <taxon>Hypocreomycetidae</taxon>
        <taxon>Hypocreales</taxon>
        <taxon>Hypocreales incertae sedis</taxon>
        <taxon>Trichothecium</taxon>
    </lineage>
</organism>
<comment type="caution">
    <text evidence="1">The sequence shown here is derived from an EMBL/GenBank/DDBJ whole genome shotgun (WGS) entry which is preliminary data.</text>
</comment>
<evidence type="ECO:0000313" key="1">
    <source>
        <dbReference type="EMBL" id="KAI9902632.1"/>
    </source>
</evidence>
<gene>
    <name evidence="1" type="ORF">N3K66_001984</name>
</gene>
<dbReference type="Proteomes" id="UP001163324">
    <property type="component" value="Chromosome 2"/>
</dbReference>
<proteinExistence type="predicted"/>
<dbReference type="EMBL" id="CM047941">
    <property type="protein sequence ID" value="KAI9902632.1"/>
    <property type="molecule type" value="Genomic_DNA"/>
</dbReference>